<evidence type="ECO:0000259" key="5">
    <source>
        <dbReference type="Pfam" id="PF07992"/>
    </source>
</evidence>
<dbReference type="Gene3D" id="3.50.50.60">
    <property type="entry name" value="FAD/NAD(P)-binding domain"/>
    <property type="match status" value="2"/>
</dbReference>
<keyword evidence="4" id="KW-0676">Redox-active center</keyword>
<comment type="catalytic activity">
    <reaction evidence="4">
        <text>[thioredoxin]-dithiol + NADP(+) = [thioredoxin]-disulfide + NADPH + H(+)</text>
        <dbReference type="Rhea" id="RHEA:20345"/>
        <dbReference type="Rhea" id="RHEA-COMP:10698"/>
        <dbReference type="Rhea" id="RHEA-COMP:10700"/>
        <dbReference type="ChEBI" id="CHEBI:15378"/>
        <dbReference type="ChEBI" id="CHEBI:29950"/>
        <dbReference type="ChEBI" id="CHEBI:50058"/>
        <dbReference type="ChEBI" id="CHEBI:57783"/>
        <dbReference type="ChEBI" id="CHEBI:58349"/>
        <dbReference type="EC" id="1.8.1.9"/>
    </reaction>
</comment>
<dbReference type="InterPro" id="IPR023753">
    <property type="entry name" value="FAD/NAD-binding_dom"/>
</dbReference>
<dbReference type="EC" id="1.8.1.9" evidence="4"/>
<reference evidence="6 7" key="1">
    <citation type="submission" date="2023-04" db="EMBL/GenBank/DDBJ databases">
        <title>Fusibacter bizertensis strain WBS, isolated from littoral bottom sediments of the Arctic seas - biochemical and genomic analysis.</title>
        <authorList>
            <person name="Brioukhanov A.L."/>
        </authorList>
    </citation>
    <scope>NUCLEOTIDE SEQUENCE [LARGE SCALE GENOMIC DNA]</scope>
    <source>
        <strain evidence="6 7">WBS</strain>
    </source>
</reference>
<dbReference type="Proteomes" id="UP001158045">
    <property type="component" value="Unassembled WGS sequence"/>
</dbReference>
<dbReference type="NCBIfam" id="TIGR01292">
    <property type="entry name" value="TRX_reduct"/>
    <property type="match status" value="1"/>
</dbReference>
<evidence type="ECO:0000256" key="2">
    <source>
        <dbReference type="ARBA" id="ARBA00022630"/>
    </source>
</evidence>
<keyword evidence="4" id="KW-0274">FAD</keyword>
<name>A0ABT6N9Y2_9FIRM</name>
<evidence type="ECO:0000256" key="4">
    <source>
        <dbReference type="RuleBase" id="RU003880"/>
    </source>
</evidence>
<dbReference type="InterPro" id="IPR005982">
    <property type="entry name" value="Thioredox_Rdtase"/>
</dbReference>
<organism evidence="6 7">
    <name type="scientific">Fusibacter bizertensis</name>
    <dbReference type="NCBI Taxonomy" id="1488331"/>
    <lineage>
        <taxon>Bacteria</taxon>
        <taxon>Bacillati</taxon>
        <taxon>Bacillota</taxon>
        <taxon>Clostridia</taxon>
        <taxon>Eubacteriales</taxon>
        <taxon>Eubacteriales Family XII. Incertae Sedis</taxon>
        <taxon>Fusibacter</taxon>
    </lineage>
</organism>
<dbReference type="GO" id="GO:0004791">
    <property type="term" value="F:thioredoxin-disulfide reductase (NADPH) activity"/>
    <property type="evidence" value="ECO:0007669"/>
    <property type="project" value="UniProtKB-EC"/>
</dbReference>
<dbReference type="EMBL" id="JARYZI010000002">
    <property type="protein sequence ID" value="MDH8677217.1"/>
    <property type="molecule type" value="Genomic_DNA"/>
</dbReference>
<dbReference type="InterPro" id="IPR036188">
    <property type="entry name" value="FAD/NAD-bd_sf"/>
</dbReference>
<protein>
    <recommendedName>
        <fullName evidence="4">Thioredoxin reductase</fullName>
        <ecNumber evidence="4">1.8.1.9</ecNumber>
    </recommendedName>
</protein>
<gene>
    <name evidence="6" type="primary">trxB</name>
    <name evidence="6" type="ORF">QE109_03605</name>
</gene>
<keyword evidence="7" id="KW-1185">Reference proteome</keyword>
<evidence type="ECO:0000256" key="3">
    <source>
        <dbReference type="ARBA" id="ARBA00023002"/>
    </source>
</evidence>
<comment type="cofactor">
    <cofactor evidence="4">
        <name>FAD</name>
        <dbReference type="ChEBI" id="CHEBI:57692"/>
    </cofactor>
</comment>
<accession>A0ABT6N9Y2</accession>
<evidence type="ECO:0000313" key="6">
    <source>
        <dbReference type="EMBL" id="MDH8677217.1"/>
    </source>
</evidence>
<keyword evidence="3 4" id="KW-0560">Oxidoreductase</keyword>
<dbReference type="Pfam" id="PF07992">
    <property type="entry name" value="Pyr_redox_2"/>
    <property type="match status" value="1"/>
</dbReference>
<comment type="similarity">
    <text evidence="1 4">Belongs to the class-II pyridine nucleotide-disulfide oxidoreductase family.</text>
</comment>
<sequence length="314" mass="33676">MEKIYDVIIIGSGPAGLSAGLYAARAKMSTLILEKDKTGGQISGTEEVANYPGSIKDATGPSLVARMVEQAEEFGAERMRAEVTELKLDGTIKTIVTNKGDLKAKSVILAMGARPRLLKVPGEKELTGKGVSYCATCDAEFFTDLEVFVFGGGDTALEEAMFITKFAKKVTIVHRRDAFRAAKSIVEKATKNPKIEFIYNSGAKRIVGEGMVQGVELENYLTGETKEIMADPNDGLMGIFVFVGYIPETGLVRDLVKLDQSGYIITDAQMLTEIPGVFAAGDIRVKSLRQVVTATADGAIAAVQAEKYVDALAD</sequence>
<comment type="subunit">
    <text evidence="4">Homodimer.</text>
</comment>
<proteinExistence type="inferred from homology"/>
<comment type="caution">
    <text evidence="6">The sequence shown here is derived from an EMBL/GenBank/DDBJ whole genome shotgun (WGS) entry which is preliminary data.</text>
</comment>
<dbReference type="PRINTS" id="PR00368">
    <property type="entry name" value="FADPNR"/>
</dbReference>
<dbReference type="PRINTS" id="PR00469">
    <property type="entry name" value="PNDRDTASEII"/>
</dbReference>
<dbReference type="RefSeq" id="WP_281093029.1">
    <property type="nucleotide sequence ID" value="NZ_JARYZI010000002.1"/>
</dbReference>
<dbReference type="SUPFAM" id="SSF51905">
    <property type="entry name" value="FAD/NAD(P)-binding domain"/>
    <property type="match status" value="1"/>
</dbReference>
<evidence type="ECO:0000313" key="7">
    <source>
        <dbReference type="Proteomes" id="UP001158045"/>
    </source>
</evidence>
<feature type="domain" description="FAD/NAD(P)-binding" evidence="5">
    <location>
        <begin position="5"/>
        <end position="298"/>
    </location>
</feature>
<dbReference type="InterPro" id="IPR050097">
    <property type="entry name" value="Ferredoxin-NADP_redctase_2"/>
</dbReference>
<evidence type="ECO:0000256" key="1">
    <source>
        <dbReference type="ARBA" id="ARBA00009333"/>
    </source>
</evidence>
<keyword evidence="2 4" id="KW-0285">Flavoprotein</keyword>
<dbReference type="PANTHER" id="PTHR48105">
    <property type="entry name" value="THIOREDOXIN REDUCTASE 1-RELATED-RELATED"/>
    <property type="match status" value="1"/>
</dbReference>